<gene>
    <name evidence="1" type="ORF">AVEN_91685_1</name>
</gene>
<dbReference type="Proteomes" id="UP000499080">
    <property type="component" value="Unassembled WGS sequence"/>
</dbReference>
<comment type="caution">
    <text evidence="1">The sequence shown here is derived from an EMBL/GenBank/DDBJ whole genome shotgun (WGS) entry which is preliminary data.</text>
</comment>
<evidence type="ECO:0000313" key="2">
    <source>
        <dbReference type="Proteomes" id="UP000499080"/>
    </source>
</evidence>
<name>A0A4Y2V1L1_ARAVE</name>
<accession>A0A4Y2V1L1</accession>
<evidence type="ECO:0000313" key="1">
    <source>
        <dbReference type="EMBL" id="GBO17956.1"/>
    </source>
</evidence>
<dbReference type="AlphaFoldDB" id="A0A4Y2V1L1"/>
<protein>
    <submittedName>
        <fullName evidence="1">Uncharacterized protein</fullName>
    </submittedName>
</protein>
<reference evidence="1 2" key="1">
    <citation type="journal article" date="2019" name="Sci. Rep.">
        <title>Orb-weaving spider Araneus ventricosus genome elucidates the spidroin gene catalogue.</title>
        <authorList>
            <person name="Kono N."/>
            <person name="Nakamura H."/>
            <person name="Ohtoshi R."/>
            <person name="Moran D.A.P."/>
            <person name="Shinohara A."/>
            <person name="Yoshida Y."/>
            <person name="Fujiwara M."/>
            <person name="Mori M."/>
            <person name="Tomita M."/>
            <person name="Arakawa K."/>
        </authorList>
    </citation>
    <scope>NUCLEOTIDE SEQUENCE [LARGE SCALE GENOMIC DNA]</scope>
</reference>
<keyword evidence="2" id="KW-1185">Reference proteome</keyword>
<dbReference type="EMBL" id="BGPR01041645">
    <property type="protein sequence ID" value="GBO17956.1"/>
    <property type="molecule type" value="Genomic_DNA"/>
</dbReference>
<organism evidence="1 2">
    <name type="scientific">Araneus ventricosus</name>
    <name type="common">Orbweaver spider</name>
    <name type="synonym">Epeira ventricosa</name>
    <dbReference type="NCBI Taxonomy" id="182803"/>
    <lineage>
        <taxon>Eukaryota</taxon>
        <taxon>Metazoa</taxon>
        <taxon>Ecdysozoa</taxon>
        <taxon>Arthropoda</taxon>
        <taxon>Chelicerata</taxon>
        <taxon>Arachnida</taxon>
        <taxon>Araneae</taxon>
        <taxon>Araneomorphae</taxon>
        <taxon>Entelegynae</taxon>
        <taxon>Araneoidea</taxon>
        <taxon>Araneidae</taxon>
        <taxon>Araneus</taxon>
    </lineage>
</organism>
<proteinExistence type="predicted"/>
<sequence length="116" mass="13038">MLRFLVNSPACADQIPTGSLTATREQEPTAADAMDRSIFPQVNKCRRRPKKLELLIVYSRPCRELRGFKIGLARGCPVDESIFPVNGVARRPRVGFDDLLFHVRVEIQGQEAQITS</sequence>